<name>A0ABV3VZP7_9BACI</name>
<keyword evidence="2" id="KW-1185">Reference proteome</keyword>
<dbReference type="InterPro" id="IPR036415">
    <property type="entry name" value="Lamin_tail_dom_sf"/>
</dbReference>
<dbReference type="Proteomes" id="UP001558534">
    <property type="component" value="Unassembled WGS sequence"/>
</dbReference>
<sequence length="62" mass="6943">MINARVMTGSELQPGKTIYVTSGTNAREGQNYLKWTKQQIWLNDGDAAQLRNAKGEMISELD</sequence>
<dbReference type="SUPFAM" id="SSF74853">
    <property type="entry name" value="Lamin A/C globular tail domain"/>
    <property type="match status" value="1"/>
</dbReference>
<dbReference type="RefSeq" id="WP_368637059.1">
    <property type="nucleotide sequence ID" value="NZ_JBFRHK010000009.1"/>
</dbReference>
<proteinExistence type="predicted"/>
<comment type="caution">
    <text evidence="1">The sequence shown here is derived from an EMBL/GenBank/DDBJ whole genome shotgun (WGS) entry which is preliminary data.</text>
</comment>
<gene>
    <name evidence="1" type="ORF">AB1300_14855</name>
</gene>
<dbReference type="EMBL" id="JBFRHK010000009">
    <property type="protein sequence ID" value="MEX3746402.1"/>
    <property type="molecule type" value="Genomic_DNA"/>
</dbReference>
<protein>
    <submittedName>
        <fullName evidence="1">Uncharacterized protein</fullName>
    </submittedName>
</protein>
<evidence type="ECO:0000313" key="2">
    <source>
        <dbReference type="Proteomes" id="UP001558534"/>
    </source>
</evidence>
<reference evidence="1 2" key="1">
    <citation type="submission" date="2024-07" db="EMBL/GenBank/DDBJ databases">
        <title>Characterization of a bacterium isolated from hydrolysated instant sea cucumber by whole-genome sequencing and metabolomics.</title>
        <authorList>
            <person name="Luo X."/>
            <person name="Zhang Z."/>
            <person name="Zheng Z."/>
            <person name="Zhang W."/>
            <person name="Ming T."/>
            <person name="Jiao L."/>
            <person name="Su X."/>
            <person name="Kong F."/>
            <person name="Xu J."/>
        </authorList>
    </citation>
    <scope>NUCLEOTIDE SEQUENCE [LARGE SCALE GENOMIC DNA]</scope>
    <source>
        <strain evidence="1 2">XL-2024</strain>
    </source>
</reference>
<organism evidence="1 2">
    <name type="scientific">Lysinibacillus xylanilyticus</name>
    <dbReference type="NCBI Taxonomy" id="582475"/>
    <lineage>
        <taxon>Bacteria</taxon>
        <taxon>Bacillati</taxon>
        <taxon>Bacillota</taxon>
        <taxon>Bacilli</taxon>
        <taxon>Bacillales</taxon>
        <taxon>Bacillaceae</taxon>
        <taxon>Lysinibacillus</taxon>
    </lineage>
</organism>
<accession>A0ABV3VZP7</accession>
<evidence type="ECO:0000313" key="1">
    <source>
        <dbReference type="EMBL" id="MEX3746402.1"/>
    </source>
</evidence>